<dbReference type="Proteomes" id="UP000183832">
    <property type="component" value="Unassembled WGS sequence"/>
</dbReference>
<name>A0A1J1IIP7_9DIPT</name>
<protein>
    <submittedName>
        <fullName evidence="1">CLUMA_CG013373, isoform A</fullName>
    </submittedName>
</protein>
<gene>
    <name evidence="1" type="ORF">CLUMA_CG013373</name>
</gene>
<evidence type="ECO:0000313" key="2">
    <source>
        <dbReference type="Proteomes" id="UP000183832"/>
    </source>
</evidence>
<accession>A0A1J1IIP7</accession>
<dbReference type="AlphaFoldDB" id="A0A1J1IIP7"/>
<keyword evidence="2" id="KW-1185">Reference proteome</keyword>
<dbReference type="InterPro" id="IPR026698">
    <property type="entry name" value="UPF_C3orf38"/>
</dbReference>
<organism evidence="1 2">
    <name type="scientific">Clunio marinus</name>
    <dbReference type="NCBI Taxonomy" id="568069"/>
    <lineage>
        <taxon>Eukaryota</taxon>
        <taxon>Metazoa</taxon>
        <taxon>Ecdysozoa</taxon>
        <taxon>Arthropoda</taxon>
        <taxon>Hexapoda</taxon>
        <taxon>Insecta</taxon>
        <taxon>Pterygota</taxon>
        <taxon>Neoptera</taxon>
        <taxon>Endopterygota</taxon>
        <taxon>Diptera</taxon>
        <taxon>Nematocera</taxon>
        <taxon>Chironomoidea</taxon>
        <taxon>Chironomidae</taxon>
        <taxon>Clunio</taxon>
    </lineage>
</organism>
<proteinExistence type="predicted"/>
<dbReference type="Pfam" id="PF15008">
    <property type="entry name" value="DUF4518"/>
    <property type="match status" value="1"/>
</dbReference>
<reference evidence="1 2" key="1">
    <citation type="submission" date="2015-04" db="EMBL/GenBank/DDBJ databases">
        <authorList>
            <person name="Syromyatnikov M.Y."/>
            <person name="Popov V.N."/>
        </authorList>
    </citation>
    <scope>NUCLEOTIDE SEQUENCE [LARGE SCALE GENOMIC DNA]</scope>
</reference>
<dbReference type="OrthoDB" id="6407068at2759"/>
<sequence length="301" mass="34531">MTAISEYESSRLMEFFRHHTDNEKKLISIAKTITKNTLTHLTLNDAYKIVLLHSESVSSILNRKPISKEILLKYLTDNNIAVTNNFTKTSLVEQVIDFWRSTEHGNRQPIASQQHIFQQQHQHSIERLSKKSEDFPVNVMSRNFSSWFYKNLNDNTIQINDFWSDSTCVIKIIDSSGDVKEDSTITSALVLNLLFSTKTQFNFYFNPNLSYEGTRGKMEHHGIVLVLCCGTLHTQASVAVGFFESVFGLMRDPFSDNNWKIKSVKLQLQSTPSIGMQKLPALENCNSLQQFMTLPEHEDNL</sequence>
<dbReference type="PANTHER" id="PTHR21084">
    <property type="entry name" value="DENSE INCISORS"/>
    <property type="match status" value="1"/>
</dbReference>
<dbReference type="PANTHER" id="PTHR21084:SF1">
    <property type="entry name" value="DENSE INCISORS"/>
    <property type="match status" value="1"/>
</dbReference>
<dbReference type="EMBL" id="CVRI01000054">
    <property type="protein sequence ID" value="CRL00091.1"/>
    <property type="molecule type" value="Genomic_DNA"/>
</dbReference>
<evidence type="ECO:0000313" key="1">
    <source>
        <dbReference type="EMBL" id="CRL00091.1"/>
    </source>
</evidence>